<gene>
    <name evidence="2" type="ORF">AAHA92_21737</name>
</gene>
<dbReference type="AlphaFoldDB" id="A0ABD1GPD1"/>
<name>A0ABD1GPD1_SALDI</name>
<organism evidence="2 3">
    <name type="scientific">Salvia divinorum</name>
    <name type="common">Maria pastora</name>
    <name type="synonym">Diviner's sage</name>
    <dbReference type="NCBI Taxonomy" id="28513"/>
    <lineage>
        <taxon>Eukaryota</taxon>
        <taxon>Viridiplantae</taxon>
        <taxon>Streptophyta</taxon>
        <taxon>Embryophyta</taxon>
        <taxon>Tracheophyta</taxon>
        <taxon>Spermatophyta</taxon>
        <taxon>Magnoliopsida</taxon>
        <taxon>eudicotyledons</taxon>
        <taxon>Gunneridae</taxon>
        <taxon>Pentapetalae</taxon>
        <taxon>asterids</taxon>
        <taxon>lamiids</taxon>
        <taxon>Lamiales</taxon>
        <taxon>Lamiaceae</taxon>
        <taxon>Nepetoideae</taxon>
        <taxon>Mentheae</taxon>
        <taxon>Salviinae</taxon>
        <taxon>Salvia</taxon>
        <taxon>Salvia subgen. Calosphace</taxon>
    </lineage>
</organism>
<accession>A0ABD1GPD1</accession>
<dbReference type="Proteomes" id="UP001567538">
    <property type="component" value="Unassembled WGS sequence"/>
</dbReference>
<feature type="region of interest" description="Disordered" evidence="1">
    <location>
        <begin position="1"/>
        <end position="22"/>
    </location>
</feature>
<evidence type="ECO:0000313" key="2">
    <source>
        <dbReference type="EMBL" id="KAL1544953.1"/>
    </source>
</evidence>
<reference evidence="2 3" key="1">
    <citation type="submission" date="2024-06" db="EMBL/GenBank/DDBJ databases">
        <title>A chromosome level genome sequence of Diviner's sage (Salvia divinorum).</title>
        <authorList>
            <person name="Ford S.A."/>
            <person name="Ro D.-K."/>
            <person name="Ness R.W."/>
            <person name="Phillips M.A."/>
        </authorList>
    </citation>
    <scope>NUCLEOTIDE SEQUENCE [LARGE SCALE GENOMIC DNA]</scope>
    <source>
        <strain evidence="2">SAF-2024a</strain>
        <tissue evidence="2">Leaf</tissue>
    </source>
</reference>
<dbReference type="EMBL" id="JBEAFC010000008">
    <property type="protein sequence ID" value="KAL1544953.1"/>
    <property type="molecule type" value="Genomic_DNA"/>
</dbReference>
<sequence>MPLGTRRYHPWDTESQESGLEPPQCQSNVMSMLLAFTCVLIASDLECGLNLPTIWWKTHVEDTNSVQWVTFWVGDDTWTMYVKIEAENVWICKGGRHLLMRMSFVLAQLVSSKCSCGPQPHLVSLYPV</sequence>
<proteinExistence type="predicted"/>
<protein>
    <submittedName>
        <fullName evidence="2">B3 domain-containing protein isoform X2</fullName>
    </submittedName>
</protein>
<evidence type="ECO:0000313" key="3">
    <source>
        <dbReference type="Proteomes" id="UP001567538"/>
    </source>
</evidence>
<evidence type="ECO:0000256" key="1">
    <source>
        <dbReference type="SAM" id="MobiDB-lite"/>
    </source>
</evidence>
<comment type="caution">
    <text evidence="2">The sequence shown here is derived from an EMBL/GenBank/DDBJ whole genome shotgun (WGS) entry which is preliminary data.</text>
</comment>
<keyword evidence="3" id="KW-1185">Reference proteome</keyword>